<evidence type="ECO:0000313" key="2">
    <source>
        <dbReference type="Proteomes" id="UP001189429"/>
    </source>
</evidence>
<dbReference type="EMBL" id="CAUYUJ010018738">
    <property type="protein sequence ID" value="CAK0885974.1"/>
    <property type="molecule type" value="Genomic_DNA"/>
</dbReference>
<evidence type="ECO:0000313" key="1">
    <source>
        <dbReference type="EMBL" id="CAK0885974.1"/>
    </source>
</evidence>
<reference evidence="1" key="1">
    <citation type="submission" date="2023-10" db="EMBL/GenBank/DDBJ databases">
        <authorList>
            <person name="Chen Y."/>
            <person name="Shah S."/>
            <person name="Dougan E. K."/>
            <person name="Thang M."/>
            <person name="Chan C."/>
        </authorList>
    </citation>
    <scope>NUCLEOTIDE SEQUENCE [LARGE SCALE GENOMIC DNA]</scope>
</reference>
<proteinExistence type="predicted"/>
<name>A0ABN9WLU8_9DINO</name>
<comment type="caution">
    <text evidence="1">The sequence shown here is derived from an EMBL/GenBank/DDBJ whole genome shotgun (WGS) entry which is preliminary data.</text>
</comment>
<sequence>MELVNGVLLKILTQNSDPEAAFKSIAAFLSPLPRLPARNSKFKLVDCMREELLELTLAFDMSLHATRFPDVNAIAVKIQSSSHDTLKLFTFSLGRKVMQVLRSSCARSAKASAASERIAGMLGQPASMELLVRLDEELQGESFQAPGNVIDAFKGMLTTCTKTVGDGIGSLLVEILADNGDYIGGMANHKPKILEDFAQQLDAIGKLGYCQKFSEHSIVQVIKFLRSTCDAPLAALMPSVFESNAAGVAVVEELAPCISAIAAVAKMPAGDPVPSLLDEVGLSVDLRGKVQGAGTKLLHQHESKTVFPKIERIAALINTSNDYWNSVQTDGDATFITEQEFDLAAQHFSEKRDAIADSEKEHADVQMLMVALGKSDFSSGLTLVWRLWRLRLNYGSFKAKVKELAGDFNDVSGATLAAYHSLAESREQMRVVAEAADAQSFCESFCERLKSGEVCGLRPFHVGRVLKECQEALAQSQEGLEIFVGKIAGRLTRMANSLAQSVPPYEPFVVAEFKTEVAQEELINKQWDHVAHAWVAISKVHSVAIGLNNDVVGKFQTRHSAVETLVTEAMAAAKTFVSVVSIVTLMLDTLPKTSKANWKTMIEGQIEKTKGAAIPKNLSDWMQSELKRIKASTKTAATSG</sequence>
<dbReference type="Proteomes" id="UP001189429">
    <property type="component" value="Unassembled WGS sequence"/>
</dbReference>
<organism evidence="1 2">
    <name type="scientific">Prorocentrum cordatum</name>
    <dbReference type="NCBI Taxonomy" id="2364126"/>
    <lineage>
        <taxon>Eukaryota</taxon>
        <taxon>Sar</taxon>
        <taxon>Alveolata</taxon>
        <taxon>Dinophyceae</taxon>
        <taxon>Prorocentrales</taxon>
        <taxon>Prorocentraceae</taxon>
        <taxon>Prorocentrum</taxon>
    </lineage>
</organism>
<accession>A0ABN9WLU8</accession>
<gene>
    <name evidence="1" type="ORF">PCOR1329_LOCUS67443</name>
</gene>
<keyword evidence="2" id="KW-1185">Reference proteome</keyword>
<protein>
    <submittedName>
        <fullName evidence="1">Uncharacterized protein</fullName>
    </submittedName>
</protein>